<keyword evidence="2" id="KW-1185">Reference proteome</keyword>
<evidence type="ECO:0000313" key="1">
    <source>
        <dbReference type="EnsemblPlants" id="cds.evm.model.02.361"/>
    </source>
</evidence>
<reference evidence="1" key="2">
    <citation type="submission" date="2021-03" db="UniProtKB">
        <authorList>
            <consortium name="EnsemblPlants"/>
        </authorList>
    </citation>
    <scope>IDENTIFICATION</scope>
</reference>
<dbReference type="Gramene" id="evm.model.02.361">
    <property type="protein sequence ID" value="cds.evm.model.02.361"/>
    <property type="gene ID" value="evm.TU.02.361"/>
</dbReference>
<protein>
    <submittedName>
        <fullName evidence="1">Uncharacterized protein</fullName>
    </submittedName>
</protein>
<dbReference type="EnsemblPlants" id="evm.model.02.361">
    <property type="protein sequence ID" value="cds.evm.model.02.361"/>
    <property type="gene ID" value="evm.TU.02.361"/>
</dbReference>
<accession>A0A803P0R2</accession>
<sequence>MGTGDTICINQDKWISQPMTFSLQTKVKFEDGAVVGSLNNKGGTWSEEKIRTVFHPDDQDWVFVVVLGAHQSAYVQSLGFSRDCLYSINCGYMVNYRFKQGADC</sequence>
<reference evidence="1" key="1">
    <citation type="submission" date="2018-11" db="EMBL/GenBank/DDBJ databases">
        <authorList>
            <person name="Grassa J C."/>
        </authorList>
    </citation>
    <scope>NUCLEOTIDE SEQUENCE [LARGE SCALE GENOMIC DNA]</scope>
</reference>
<dbReference type="AlphaFoldDB" id="A0A803P0R2"/>
<dbReference type="EMBL" id="UZAU01000103">
    <property type="status" value="NOT_ANNOTATED_CDS"/>
    <property type="molecule type" value="Genomic_DNA"/>
</dbReference>
<proteinExistence type="predicted"/>
<dbReference type="Proteomes" id="UP000596661">
    <property type="component" value="Chromosome 2"/>
</dbReference>
<evidence type="ECO:0000313" key="2">
    <source>
        <dbReference type="Proteomes" id="UP000596661"/>
    </source>
</evidence>
<organism evidence="1 2">
    <name type="scientific">Cannabis sativa</name>
    <name type="common">Hemp</name>
    <name type="synonym">Marijuana</name>
    <dbReference type="NCBI Taxonomy" id="3483"/>
    <lineage>
        <taxon>Eukaryota</taxon>
        <taxon>Viridiplantae</taxon>
        <taxon>Streptophyta</taxon>
        <taxon>Embryophyta</taxon>
        <taxon>Tracheophyta</taxon>
        <taxon>Spermatophyta</taxon>
        <taxon>Magnoliopsida</taxon>
        <taxon>eudicotyledons</taxon>
        <taxon>Gunneridae</taxon>
        <taxon>Pentapetalae</taxon>
        <taxon>rosids</taxon>
        <taxon>fabids</taxon>
        <taxon>Rosales</taxon>
        <taxon>Cannabaceae</taxon>
        <taxon>Cannabis</taxon>
    </lineage>
</organism>
<name>A0A803P0R2_CANSA</name>